<keyword evidence="3 6" id="KW-1133">Transmembrane helix</keyword>
<dbReference type="InterPro" id="IPR020846">
    <property type="entry name" value="MFS_dom"/>
</dbReference>
<evidence type="ECO:0000256" key="4">
    <source>
        <dbReference type="ARBA" id="ARBA00023136"/>
    </source>
</evidence>
<feature type="transmembrane region" description="Helical" evidence="6">
    <location>
        <begin position="138"/>
        <end position="159"/>
    </location>
</feature>
<feature type="transmembrane region" description="Helical" evidence="6">
    <location>
        <begin position="409"/>
        <end position="429"/>
    </location>
</feature>
<protein>
    <submittedName>
        <fullName evidence="8">MFS general substrate transporter</fullName>
    </submittedName>
</protein>
<dbReference type="InterPro" id="IPR011701">
    <property type="entry name" value="MFS"/>
</dbReference>
<feature type="transmembrane region" description="Helical" evidence="6">
    <location>
        <begin position="311"/>
        <end position="330"/>
    </location>
</feature>
<feature type="transmembrane region" description="Helical" evidence="6">
    <location>
        <begin position="487"/>
        <end position="507"/>
    </location>
</feature>
<dbReference type="GO" id="GO:0022857">
    <property type="term" value="F:transmembrane transporter activity"/>
    <property type="evidence" value="ECO:0007669"/>
    <property type="project" value="InterPro"/>
</dbReference>
<feature type="transmembrane region" description="Helical" evidence="6">
    <location>
        <begin position="171"/>
        <end position="190"/>
    </location>
</feature>
<gene>
    <name evidence="8" type="ORF">K461DRAFT_285529</name>
</gene>
<sequence length="518" mass="54939">MSTTLTTTELASPRPSISRSHIDHDEGIELRPVPPSPDPSLSRTALIILLPSLINFLASFTNGTINLSLPTIAASITLPRSLYLWPSSVYGLTAGSLLLIAGSVADLIGARRVELVGVCLLGIFTLACGAAATGTQLVIFRALQGCAMALHLPSAVALVAAGVPQGRARNVGFACLGLSQVLGFSVGLVASGIMIERIGWRAGFYISGGALLVVTGVASRVLPKTRSQLLTYRALWTEIDWVGGILASGGLAILAYVLGTVSADLHSIHSASTAVLLTLSLLLLLLFPFWMNYRTRAGRPALIPNSLWNSVPFTSICIMVALAYGSLNSMELFSSLYFQEVQEASPLKTSLMLLPNLIVGAFLNLIVGFVVHRTPVRWLVTVSSLLCSIAPLLMAIVNPAWNYWLLQFWAQFFAPFSVDVLFTVGLIVVSDSFPAKTQALAGAVFSTVAQFGQSLGAGICQVVALGVVDSDHSSKPQNDLLLEGYRASFWTMFALSVVCGLVAVPGLRKAGKVGVKRE</sequence>
<dbReference type="EMBL" id="ML996084">
    <property type="protein sequence ID" value="KAF2153934.1"/>
    <property type="molecule type" value="Genomic_DNA"/>
</dbReference>
<comment type="caution">
    <text evidence="8">The sequence shown here is derived from an EMBL/GenBank/DDBJ whole genome shotgun (WGS) entry which is preliminary data.</text>
</comment>
<feature type="domain" description="Major facilitator superfamily (MFS) profile" evidence="7">
    <location>
        <begin position="47"/>
        <end position="511"/>
    </location>
</feature>
<dbReference type="InterPro" id="IPR036259">
    <property type="entry name" value="MFS_trans_sf"/>
</dbReference>
<dbReference type="PANTHER" id="PTHR42718:SF27">
    <property type="entry name" value="TRANSPORTER, PUTATIVE-RELATED"/>
    <property type="match status" value="1"/>
</dbReference>
<dbReference type="PROSITE" id="PS50850">
    <property type="entry name" value="MFS"/>
    <property type="match status" value="1"/>
</dbReference>
<feature type="transmembrane region" description="Helical" evidence="6">
    <location>
        <begin position="350"/>
        <end position="371"/>
    </location>
</feature>
<dbReference type="GO" id="GO:0016020">
    <property type="term" value="C:membrane"/>
    <property type="evidence" value="ECO:0007669"/>
    <property type="project" value="UniProtKB-SubCell"/>
</dbReference>
<feature type="transmembrane region" description="Helical" evidence="6">
    <location>
        <begin position="202"/>
        <end position="222"/>
    </location>
</feature>
<feature type="compositionally biased region" description="Polar residues" evidence="5">
    <location>
        <begin position="1"/>
        <end position="19"/>
    </location>
</feature>
<keyword evidence="9" id="KW-1185">Reference proteome</keyword>
<feature type="transmembrane region" description="Helical" evidence="6">
    <location>
        <begin position="441"/>
        <end position="467"/>
    </location>
</feature>
<evidence type="ECO:0000256" key="5">
    <source>
        <dbReference type="SAM" id="MobiDB-lite"/>
    </source>
</evidence>
<dbReference type="Gene3D" id="1.20.1250.20">
    <property type="entry name" value="MFS general substrate transporter like domains"/>
    <property type="match status" value="1"/>
</dbReference>
<comment type="subcellular location">
    <subcellularLocation>
        <location evidence="1">Membrane</location>
        <topology evidence="1">Multi-pass membrane protein</topology>
    </subcellularLocation>
</comment>
<feature type="region of interest" description="Disordered" evidence="5">
    <location>
        <begin position="1"/>
        <end position="20"/>
    </location>
</feature>
<dbReference type="Gene3D" id="1.20.1720.10">
    <property type="entry name" value="Multidrug resistance protein D"/>
    <property type="match status" value="1"/>
</dbReference>
<evidence type="ECO:0000256" key="1">
    <source>
        <dbReference type="ARBA" id="ARBA00004141"/>
    </source>
</evidence>
<evidence type="ECO:0000256" key="3">
    <source>
        <dbReference type="ARBA" id="ARBA00022989"/>
    </source>
</evidence>
<dbReference type="SUPFAM" id="SSF103473">
    <property type="entry name" value="MFS general substrate transporter"/>
    <property type="match status" value="1"/>
</dbReference>
<reference evidence="8" key="1">
    <citation type="journal article" date="2020" name="Stud. Mycol.">
        <title>101 Dothideomycetes genomes: a test case for predicting lifestyles and emergence of pathogens.</title>
        <authorList>
            <person name="Haridas S."/>
            <person name="Albert R."/>
            <person name="Binder M."/>
            <person name="Bloem J."/>
            <person name="Labutti K."/>
            <person name="Salamov A."/>
            <person name="Andreopoulos B."/>
            <person name="Baker S."/>
            <person name="Barry K."/>
            <person name="Bills G."/>
            <person name="Bluhm B."/>
            <person name="Cannon C."/>
            <person name="Castanera R."/>
            <person name="Culley D."/>
            <person name="Daum C."/>
            <person name="Ezra D."/>
            <person name="Gonzalez J."/>
            <person name="Henrissat B."/>
            <person name="Kuo A."/>
            <person name="Liang C."/>
            <person name="Lipzen A."/>
            <person name="Lutzoni F."/>
            <person name="Magnuson J."/>
            <person name="Mondo S."/>
            <person name="Nolan M."/>
            <person name="Ohm R."/>
            <person name="Pangilinan J."/>
            <person name="Park H.-J."/>
            <person name="Ramirez L."/>
            <person name="Alfaro M."/>
            <person name="Sun H."/>
            <person name="Tritt A."/>
            <person name="Yoshinaga Y."/>
            <person name="Zwiers L.-H."/>
            <person name="Turgeon B."/>
            <person name="Goodwin S."/>
            <person name="Spatafora J."/>
            <person name="Crous P."/>
            <person name="Grigoriev I."/>
        </authorList>
    </citation>
    <scope>NUCLEOTIDE SEQUENCE</scope>
    <source>
        <strain evidence="8">CBS 260.36</strain>
    </source>
</reference>
<feature type="transmembrane region" description="Helical" evidence="6">
    <location>
        <begin position="115"/>
        <end position="132"/>
    </location>
</feature>
<organism evidence="8 9">
    <name type="scientific">Myriangium duriaei CBS 260.36</name>
    <dbReference type="NCBI Taxonomy" id="1168546"/>
    <lineage>
        <taxon>Eukaryota</taxon>
        <taxon>Fungi</taxon>
        <taxon>Dikarya</taxon>
        <taxon>Ascomycota</taxon>
        <taxon>Pezizomycotina</taxon>
        <taxon>Dothideomycetes</taxon>
        <taxon>Dothideomycetidae</taxon>
        <taxon>Myriangiales</taxon>
        <taxon>Myriangiaceae</taxon>
        <taxon>Myriangium</taxon>
    </lineage>
</organism>
<proteinExistence type="predicted"/>
<evidence type="ECO:0000256" key="6">
    <source>
        <dbReference type="SAM" id="Phobius"/>
    </source>
</evidence>
<keyword evidence="2 6" id="KW-0812">Transmembrane</keyword>
<dbReference type="AlphaFoldDB" id="A0A9P4J7T3"/>
<dbReference type="OrthoDB" id="2130629at2759"/>
<feature type="transmembrane region" description="Helical" evidence="6">
    <location>
        <begin position="89"/>
        <end position="108"/>
    </location>
</feature>
<evidence type="ECO:0000256" key="2">
    <source>
        <dbReference type="ARBA" id="ARBA00022692"/>
    </source>
</evidence>
<evidence type="ECO:0000259" key="7">
    <source>
        <dbReference type="PROSITE" id="PS50850"/>
    </source>
</evidence>
<evidence type="ECO:0000313" key="9">
    <source>
        <dbReference type="Proteomes" id="UP000799439"/>
    </source>
</evidence>
<accession>A0A9P4J7T3</accession>
<keyword evidence="4 6" id="KW-0472">Membrane</keyword>
<name>A0A9P4J7T3_9PEZI</name>
<dbReference type="Proteomes" id="UP000799439">
    <property type="component" value="Unassembled WGS sequence"/>
</dbReference>
<feature type="transmembrane region" description="Helical" evidence="6">
    <location>
        <begin position="40"/>
        <end position="58"/>
    </location>
</feature>
<feature type="transmembrane region" description="Helical" evidence="6">
    <location>
        <begin position="270"/>
        <end position="290"/>
    </location>
</feature>
<dbReference type="Pfam" id="PF07690">
    <property type="entry name" value="MFS_1"/>
    <property type="match status" value="1"/>
</dbReference>
<evidence type="ECO:0000313" key="8">
    <source>
        <dbReference type="EMBL" id="KAF2153934.1"/>
    </source>
</evidence>
<feature type="transmembrane region" description="Helical" evidence="6">
    <location>
        <begin position="378"/>
        <end position="397"/>
    </location>
</feature>
<dbReference type="PANTHER" id="PTHR42718">
    <property type="entry name" value="MAJOR FACILITATOR SUPERFAMILY MULTIDRUG TRANSPORTER MFSC"/>
    <property type="match status" value="1"/>
</dbReference>
<feature type="transmembrane region" description="Helical" evidence="6">
    <location>
        <begin position="234"/>
        <end position="258"/>
    </location>
</feature>